<dbReference type="InterPro" id="IPR006852">
    <property type="entry name" value="TOD1_MUCI70"/>
</dbReference>
<dbReference type="AlphaFoldDB" id="A0ABC8SKA2"/>
<comment type="caution">
    <text evidence="4">The sequence shown here is derived from an EMBL/GenBank/DDBJ whole genome shotgun (WGS) entry which is preliminary data.</text>
</comment>
<dbReference type="InterPro" id="IPR048354">
    <property type="entry name" value="TOD1_MUCI70_glycTrfase_dom"/>
</dbReference>
<evidence type="ECO:0000313" key="5">
    <source>
        <dbReference type="Proteomes" id="UP001642360"/>
    </source>
</evidence>
<keyword evidence="2" id="KW-0812">Transmembrane</keyword>
<reference evidence="4 5" key="1">
    <citation type="submission" date="2024-02" db="EMBL/GenBank/DDBJ databases">
        <authorList>
            <person name="Vignale AGUSTIN F."/>
            <person name="Sosa J E."/>
            <person name="Modenutti C."/>
        </authorList>
    </citation>
    <scope>NUCLEOTIDE SEQUENCE [LARGE SCALE GENOMIC DNA]</scope>
</reference>
<accession>A0ABC8SKA2</accession>
<dbReference type="Proteomes" id="UP001642360">
    <property type="component" value="Unassembled WGS sequence"/>
</dbReference>
<evidence type="ECO:0000259" key="3">
    <source>
        <dbReference type="Pfam" id="PF04765"/>
    </source>
</evidence>
<feature type="transmembrane region" description="Helical" evidence="2">
    <location>
        <begin position="51"/>
        <end position="74"/>
    </location>
</feature>
<feature type="domain" description="TOD1/MUCI70 glycosyltransferase-like" evidence="3">
    <location>
        <begin position="370"/>
        <end position="466"/>
    </location>
</feature>
<evidence type="ECO:0000313" key="4">
    <source>
        <dbReference type="EMBL" id="CAK9155488.1"/>
    </source>
</evidence>
<dbReference type="Pfam" id="PF04765">
    <property type="entry name" value="TOD1_MUCI70"/>
    <property type="match status" value="2"/>
</dbReference>
<keyword evidence="2" id="KW-0472">Membrane</keyword>
<dbReference type="EMBL" id="CAUOFW020002713">
    <property type="protein sequence ID" value="CAK9155488.1"/>
    <property type="molecule type" value="Genomic_DNA"/>
</dbReference>
<evidence type="ECO:0000256" key="1">
    <source>
        <dbReference type="SAM" id="MobiDB-lite"/>
    </source>
</evidence>
<dbReference type="PANTHER" id="PTHR12956">
    <property type="entry name" value="ALKALINE CERAMIDASE-RELATED"/>
    <property type="match status" value="1"/>
</dbReference>
<keyword evidence="5" id="KW-1185">Reference proteome</keyword>
<feature type="compositionally biased region" description="Low complexity" evidence="1">
    <location>
        <begin position="289"/>
        <end position="303"/>
    </location>
</feature>
<name>A0ABC8SKA2_9AQUA</name>
<proteinExistence type="predicted"/>
<organism evidence="4 5">
    <name type="scientific">Ilex paraguariensis</name>
    <name type="common">yerba mate</name>
    <dbReference type="NCBI Taxonomy" id="185542"/>
    <lineage>
        <taxon>Eukaryota</taxon>
        <taxon>Viridiplantae</taxon>
        <taxon>Streptophyta</taxon>
        <taxon>Embryophyta</taxon>
        <taxon>Tracheophyta</taxon>
        <taxon>Spermatophyta</taxon>
        <taxon>Magnoliopsida</taxon>
        <taxon>eudicotyledons</taxon>
        <taxon>Gunneridae</taxon>
        <taxon>Pentapetalae</taxon>
        <taxon>asterids</taxon>
        <taxon>campanulids</taxon>
        <taxon>Aquifoliales</taxon>
        <taxon>Aquifoliaceae</taxon>
        <taxon>Ilex</taxon>
    </lineage>
</organism>
<feature type="region of interest" description="Disordered" evidence="1">
    <location>
        <begin position="288"/>
        <end position="339"/>
    </location>
</feature>
<keyword evidence="2" id="KW-1133">Transmembrane helix</keyword>
<feature type="region of interest" description="Disordered" evidence="1">
    <location>
        <begin position="206"/>
        <end position="229"/>
    </location>
</feature>
<evidence type="ECO:0000256" key="2">
    <source>
        <dbReference type="SAM" id="Phobius"/>
    </source>
</evidence>
<gene>
    <name evidence="4" type="ORF">ILEXP_LOCUS23900</name>
</gene>
<feature type="domain" description="TOD1/MUCI70 glycosyltransferase-like" evidence="3">
    <location>
        <begin position="513"/>
        <end position="602"/>
    </location>
</feature>
<dbReference type="PANTHER" id="PTHR12956:SF24">
    <property type="entry name" value="TRANSMEMBRANE PROTEIN (DUF616)"/>
    <property type="match status" value="1"/>
</dbReference>
<protein>
    <recommendedName>
        <fullName evidence="3">TOD1/MUCI70 glycosyltransferase-like domain-containing protein</fullName>
    </recommendedName>
</protein>
<sequence length="621" mass="69752">MAQYRQSGFERDRGGVRNGVASDHVSIGIRANPLKQSRHQHHHRRLKNRKLSIGALIVILSLAFVVSVSAFFYLSSKDQGSKDFHAQDDDSGNDTDFLTNVTRTQRFKVLKFGHGSVAHGRDSRYWDRDDRRRDEDYSEDMVEHASVDAHDGSIDSGHVSLKGKDDDKKSIIAESRKGLDIRGGGLYNEAGRDELKTYEAEYEASLKGVGHSRKEHSNTNQQSDDAHAETQNEGMDFDDEYDDGIYLHDARNEEYQDAVHDDGDHSDVVKSGIIDAKIKDRNIAEKVEGASSDLSGEDSSSNSVHSDEERVTHVSVIDGQSVRSTSERHSVSKKKSKRRKFSGSCEMKFLNSTAKLVEPLESRKFARFSLQYTNIQGRPVGQEQWEPRFAGHQSLKEREESFIAHDQKINCGFVKGPKGSQSTGFDLAEDDAKYISTCHIAVISCIFGNSDRLRTPMGKTKQLQNSIFAAISNLTLIDVDYIKNSGSCEMKFLNSTAKLVEPLESRKFARFSLQYTNIQGRPIGQEQWEPRFVGHQSLKEREESFTAHDQKINCGFVKGPKGSQSTGFDLAEDDAKYISTCHIAVISCIFGNSDRLRTPMGKTVLNIIYFRIFFMCINLGK</sequence>